<dbReference type="PANTHER" id="PTHR10291">
    <property type="entry name" value="DEHYDRODOLICHYL DIPHOSPHATE SYNTHASE FAMILY MEMBER"/>
    <property type="match status" value="1"/>
</dbReference>
<dbReference type="InterPro" id="IPR001441">
    <property type="entry name" value="UPP_synth-like"/>
</dbReference>
<feature type="active site" description="Proton acceptor" evidence="2">
    <location>
        <position position="60"/>
    </location>
</feature>
<evidence type="ECO:0000256" key="2">
    <source>
        <dbReference type="HAMAP-Rule" id="MF_01139"/>
    </source>
</evidence>
<dbReference type="EC" id="2.5.1.-" evidence="2"/>
<dbReference type="AlphaFoldDB" id="A0A7W7ZF70"/>
<reference evidence="3 4" key="1">
    <citation type="submission" date="2020-08" db="EMBL/GenBank/DDBJ databases">
        <title>Genomic Encyclopedia of Type Strains, Phase IV (KMG-V): Genome sequencing to study the core and pangenomes of soil and plant-associated prokaryotes.</title>
        <authorList>
            <person name="Whitman W."/>
        </authorList>
    </citation>
    <scope>NUCLEOTIDE SEQUENCE [LARGE SCALE GENOMIC DNA]</scope>
    <source>
        <strain evidence="3 4">M8UP14</strain>
    </source>
</reference>
<dbReference type="PANTHER" id="PTHR10291:SF0">
    <property type="entry name" value="DEHYDRODOLICHYL DIPHOSPHATE SYNTHASE 2"/>
    <property type="match status" value="1"/>
</dbReference>
<name>A0A7W7ZF70_9BACT</name>
<evidence type="ECO:0000313" key="4">
    <source>
        <dbReference type="Proteomes" id="UP000540989"/>
    </source>
</evidence>
<evidence type="ECO:0000256" key="1">
    <source>
        <dbReference type="ARBA" id="ARBA00022679"/>
    </source>
</evidence>
<dbReference type="CDD" id="cd00475">
    <property type="entry name" value="Cis_IPPS"/>
    <property type="match status" value="1"/>
</dbReference>
<dbReference type="Proteomes" id="UP000540989">
    <property type="component" value="Unassembled WGS sequence"/>
</dbReference>
<dbReference type="NCBIfam" id="TIGR00055">
    <property type="entry name" value="uppS"/>
    <property type="match status" value="1"/>
</dbReference>
<dbReference type="HAMAP" id="MF_01139">
    <property type="entry name" value="ISPT"/>
    <property type="match status" value="1"/>
</dbReference>
<comment type="function">
    <text evidence="2">Catalyzes the condensation of isopentenyl diphosphate (IPP) with allylic pyrophosphates generating different type of terpenoids.</text>
</comment>
<gene>
    <name evidence="3" type="ORF">HDF16_003477</name>
</gene>
<dbReference type="SUPFAM" id="SSF64005">
    <property type="entry name" value="Undecaprenyl diphosphate synthase"/>
    <property type="match status" value="1"/>
</dbReference>
<organism evidence="3 4">
    <name type="scientific">Granulicella aggregans</name>
    <dbReference type="NCBI Taxonomy" id="474949"/>
    <lineage>
        <taxon>Bacteria</taxon>
        <taxon>Pseudomonadati</taxon>
        <taxon>Acidobacteriota</taxon>
        <taxon>Terriglobia</taxon>
        <taxon>Terriglobales</taxon>
        <taxon>Acidobacteriaceae</taxon>
        <taxon>Granulicella</taxon>
    </lineage>
</organism>
<keyword evidence="4" id="KW-1185">Reference proteome</keyword>
<comment type="caution">
    <text evidence="3">The sequence shown here is derived from an EMBL/GenBank/DDBJ whole genome shotgun (WGS) entry which is preliminary data.</text>
</comment>
<feature type="binding site" evidence="2">
    <location>
        <position position="17"/>
    </location>
    <ligand>
        <name>substrate</name>
    </ligand>
</feature>
<dbReference type="EMBL" id="JACHIP010000004">
    <property type="protein sequence ID" value="MBB5058763.1"/>
    <property type="molecule type" value="Genomic_DNA"/>
</dbReference>
<dbReference type="PROSITE" id="PS01066">
    <property type="entry name" value="UPP_SYNTHASE"/>
    <property type="match status" value="1"/>
</dbReference>
<feature type="binding site" evidence="2">
    <location>
        <position position="25"/>
    </location>
    <ligand>
        <name>substrate</name>
    </ligand>
</feature>
<accession>A0A7W7ZF70</accession>
<comment type="similarity">
    <text evidence="2">Belongs to the UPP synthase family.</text>
</comment>
<proteinExistence type="inferred from homology"/>
<feature type="binding site" evidence="2">
    <location>
        <position position="178"/>
    </location>
    <ligand>
        <name>substrate</name>
    </ligand>
</feature>
<protein>
    <recommendedName>
        <fullName evidence="2">Isoprenyl transferase</fullName>
        <ecNumber evidence="2">2.5.1.-</ecNumber>
    </recommendedName>
</protein>
<feature type="active site" evidence="2">
    <location>
        <position position="12"/>
    </location>
</feature>
<keyword evidence="2" id="KW-0479">Metal-binding</keyword>
<feature type="binding site" evidence="2">
    <location>
        <begin position="184"/>
        <end position="186"/>
    </location>
    <ligand>
        <name>substrate</name>
    </ligand>
</feature>
<feature type="binding site" evidence="2">
    <location>
        <position position="29"/>
    </location>
    <ligand>
        <name>substrate</name>
    </ligand>
</feature>
<dbReference type="Gene3D" id="3.40.1180.10">
    <property type="entry name" value="Decaprenyl diphosphate synthase-like"/>
    <property type="match status" value="1"/>
</dbReference>
<dbReference type="InterPro" id="IPR036424">
    <property type="entry name" value="UPP_synth-like_sf"/>
</dbReference>
<feature type="binding site" evidence="2">
    <location>
        <position position="63"/>
    </location>
    <ligand>
        <name>substrate</name>
    </ligand>
</feature>
<feature type="binding site" evidence="2">
    <location>
        <position position="197"/>
    </location>
    <ligand>
        <name>Mg(2+)</name>
        <dbReference type="ChEBI" id="CHEBI:18420"/>
    </ligand>
</feature>
<dbReference type="GO" id="GO:0016094">
    <property type="term" value="P:polyprenol biosynthetic process"/>
    <property type="evidence" value="ECO:0007669"/>
    <property type="project" value="TreeGrafter"/>
</dbReference>
<keyword evidence="2" id="KW-0460">Magnesium</keyword>
<keyword evidence="1 2" id="KW-0808">Transferase</keyword>
<sequence length="245" mass="27776">MQSEIHVAIIMDGNGRWAERRGIPRIAGHRAGAAATRRVVEHSLELGIRYLTLYAFSADNWRRPAFEVQGIFWLLRRYLRLERDRLRWNGVKLEVIGRRDRLPALLLREIEDIEEATAEGQRLHVRLAVDYSSREAITRAALEMSRLANVGCLPVEDLFGSLLTGQHGGRNHVDLLIRTGGEQRLSDFLLWESPYAELLFLDCMWPEFNAADLEAALRVFKQRERRFGGVPASSAQCPAMSAAGA</sequence>
<dbReference type="Pfam" id="PF01255">
    <property type="entry name" value="Prenyltransf"/>
    <property type="match status" value="1"/>
</dbReference>
<dbReference type="RefSeq" id="WP_184218943.1">
    <property type="nucleotide sequence ID" value="NZ_JACHIP010000004.1"/>
</dbReference>
<feature type="binding site" evidence="2">
    <location>
        <position position="12"/>
    </location>
    <ligand>
        <name>Mg(2+)</name>
        <dbReference type="ChEBI" id="CHEBI:18420"/>
    </ligand>
</feature>
<dbReference type="GO" id="GO:0008834">
    <property type="term" value="F:ditrans,polycis-undecaprenyl-diphosphate synthase [(2E,6E)-farnesyl-diphosphate specific] activity"/>
    <property type="evidence" value="ECO:0007669"/>
    <property type="project" value="TreeGrafter"/>
</dbReference>
<evidence type="ECO:0000313" key="3">
    <source>
        <dbReference type="EMBL" id="MBB5058763.1"/>
    </source>
</evidence>
<feature type="binding site" evidence="2">
    <location>
        <position position="61"/>
    </location>
    <ligand>
        <name>substrate</name>
    </ligand>
</feature>
<feature type="binding site" evidence="2">
    <location>
        <begin position="13"/>
        <end position="16"/>
    </location>
    <ligand>
        <name>substrate</name>
    </ligand>
</feature>
<comment type="subunit">
    <text evidence="2">Homodimer.</text>
</comment>
<dbReference type="GO" id="GO:0000287">
    <property type="term" value="F:magnesium ion binding"/>
    <property type="evidence" value="ECO:0007669"/>
    <property type="project" value="UniProtKB-UniRule"/>
</dbReference>
<dbReference type="InterPro" id="IPR018520">
    <property type="entry name" value="UPP_synth-like_CS"/>
</dbReference>
<feature type="binding site" evidence="2">
    <location>
        <begin position="57"/>
        <end position="59"/>
    </location>
    <ligand>
        <name>substrate</name>
    </ligand>
</feature>
<comment type="cofactor">
    <cofactor evidence="2">
        <name>Mg(2+)</name>
        <dbReference type="ChEBI" id="CHEBI:18420"/>
    </cofactor>
    <text evidence="2">Binds 2 magnesium ions per subunit.</text>
</comment>
<dbReference type="GO" id="GO:0005829">
    <property type="term" value="C:cytosol"/>
    <property type="evidence" value="ECO:0007669"/>
    <property type="project" value="TreeGrafter"/>
</dbReference>